<dbReference type="EMBL" id="VSRR010005262">
    <property type="protein sequence ID" value="MPC41981.1"/>
    <property type="molecule type" value="Genomic_DNA"/>
</dbReference>
<reference evidence="1 2" key="1">
    <citation type="submission" date="2019-05" db="EMBL/GenBank/DDBJ databases">
        <title>Another draft genome of Portunus trituberculatus and its Hox gene families provides insights of decapod evolution.</title>
        <authorList>
            <person name="Jeong J.-H."/>
            <person name="Song I."/>
            <person name="Kim S."/>
            <person name="Choi T."/>
            <person name="Kim D."/>
            <person name="Ryu S."/>
            <person name="Kim W."/>
        </authorList>
    </citation>
    <scope>NUCLEOTIDE SEQUENCE [LARGE SCALE GENOMIC DNA]</scope>
    <source>
        <tissue evidence="1">Muscle</tissue>
    </source>
</reference>
<gene>
    <name evidence="1" type="ORF">E2C01_035592</name>
</gene>
<comment type="caution">
    <text evidence="1">The sequence shown here is derived from an EMBL/GenBank/DDBJ whole genome shotgun (WGS) entry which is preliminary data.</text>
</comment>
<organism evidence="1 2">
    <name type="scientific">Portunus trituberculatus</name>
    <name type="common">Swimming crab</name>
    <name type="synonym">Neptunus trituberculatus</name>
    <dbReference type="NCBI Taxonomy" id="210409"/>
    <lineage>
        <taxon>Eukaryota</taxon>
        <taxon>Metazoa</taxon>
        <taxon>Ecdysozoa</taxon>
        <taxon>Arthropoda</taxon>
        <taxon>Crustacea</taxon>
        <taxon>Multicrustacea</taxon>
        <taxon>Malacostraca</taxon>
        <taxon>Eumalacostraca</taxon>
        <taxon>Eucarida</taxon>
        <taxon>Decapoda</taxon>
        <taxon>Pleocyemata</taxon>
        <taxon>Brachyura</taxon>
        <taxon>Eubrachyura</taxon>
        <taxon>Portunoidea</taxon>
        <taxon>Portunidae</taxon>
        <taxon>Portuninae</taxon>
        <taxon>Portunus</taxon>
    </lineage>
</organism>
<sequence>MLLQAQAYILFIHSLRTSDTVQHSVSLGSVSHVGHPSTRRNRSAQVTISQVTAIEGDFRSRRYCSLRQSAGPPPATNLTTVLMPGFDVQRRYFFRDLTKYWRDLPPLCLVRVSRGWGEGEGVRGIKRVSCCLISKGSCVRSVPNSDLEPPRH</sequence>
<evidence type="ECO:0000313" key="2">
    <source>
        <dbReference type="Proteomes" id="UP000324222"/>
    </source>
</evidence>
<dbReference type="Proteomes" id="UP000324222">
    <property type="component" value="Unassembled WGS sequence"/>
</dbReference>
<name>A0A5B7F4L3_PORTR</name>
<accession>A0A5B7F4L3</accession>
<protein>
    <submittedName>
        <fullName evidence="1">Uncharacterized protein</fullName>
    </submittedName>
</protein>
<proteinExistence type="predicted"/>
<dbReference type="AlphaFoldDB" id="A0A5B7F4L3"/>
<evidence type="ECO:0000313" key="1">
    <source>
        <dbReference type="EMBL" id="MPC41981.1"/>
    </source>
</evidence>
<keyword evidence="2" id="KW-1185">Reference proteome</keyword>